<evidence type="ECO:0000313" key="2">
    <source>
        <dbReference type="EMBL" id="GAO30844.1"/>
    </source>
</evidence>
<evidence type="ECO:0000313" key="3">
    <source>
        <dbReference type="Proteomes" id="UP000032900"/>
    </source>
</evidence>
<sequence length="75" mass="9102">MVEYIEKSLDQYRGEGWYNDSPAYDFYSMWSFQMYGKLWSELYGERHYPEYASAFQANFSDLSDNYPYLLMKTGR</sequence>
<dbReference type="InterPro" id="IPR049349">
    <property type="entry name" value="DUF2264_N"/>
</dbReference>
<reference evidence="2 3" key="1">
    <citation type="journal article" date="2015" name="Microbes Environ.">
        <title>Distribution and evolution of nitrogen fixation genes in the phylum bacteroidetes.</title>
        <authorList>
            <person name="Inoue J."/>
            <person name="Oshima K."/>
            <person name="Suda W."/>
            <person name="Sakamoto M."/>
            <person name="Iino T."/>
            <person name="Noda S."/>
            <person name="Hongoh Y."/>
            <person name="Hattori M."/>
            <person name="Ohkuma M."/>
        </authorList>
    </citation>
    <scope>NUCLEOTIDE SEQUENCE [LARGE SCALE GENOMIC DNA]</scope>
    <source>
        <strain evidence="2">JCM 15548</strain>
    </source>
</reference>
<evidence type="ECO:0000259" key="1">
    <source>
        <dbReference type="Pfam" id="PF10022"/>
    </source>
</evidence>
<dbReference type="EMBL" id="BAZW01000031">
    <property type="protein sequence ID" value="GAO30844.1"/>
    <property type="molecule type" value="Genomic_DNA"/>
</dbReference>
<dbReference type="STRING" id="1236989.JCM15548_13158"/>
<comment type="caution">
    <text evidence="2">The sequence shown here is derived from an EMBL/GenBank/DDBJ whole genome shotgun (WGS) entry which is preliminary data.</text>
</comment>
<dbReference type="AlphaFoldDB" id="A0A0E9M006"/>
<protein>
    <recommendedName>
        <fullName evidence="1">DUF2264 domain-containing protein</fullName>
    </recommendedName>
</protein>
<keyword evidence="3" id="KW-1185">Reference proteome</keyword>
<organism evidence="2 3">
    <name type="scientific">Geofilum rubicundum JCM 15548</name>
    <dbReference type="NCBI Taxonomy" id="1236989"/>
    <lineage>
        <taxon>Bacteria</taxon>
        <taxon>Pseudomonadati</taxon>
        <taxon>Bacteroidota</taxon>
        <taxon>Bacteroidia</taxon>
        <taxon>Marinilabiliales</taxon>
        <taxon>Marinilabiliaceae</taxon>
        <taxon>Geofilum</taxon>
    </lineage>
</organism>
<name>A0A0E9M006_9BACT</name>
<proteinExistence type="predicted"/>
<feature type="domain" description="DUF2264" evidence="1">
    <location>
        <begin position="4"/>
        <end position="74"/>
    </location>
</feature>
<dbReference type="Pfam" id="PF10022">
    <property type="entry name" value="DUF2264"/>
    <property type="match status" value="1"/>
</dbReference>
<gene>
    <name evidence="2" type="ORF">JCM15548_13158</name>
</gene>
<accession>A0A0E9M006</accession>
<dbReference type="Proteomes" id="UP000032900">
    <property type="component" value="Unassembled WGS sequence"/>
</dbReference>